<proteinExistence type="predicted"/>
<evidence type="ECO:0000313" key="3">
    <source>
        <dbReference type="Proteomes" id="UP000823775"/>
    </source>
</evidence>
<keyword evidence="3" id="KW-1185">Reference proteome</keyword>
<name>A0ABS8WX43_DATST</name>
<accession>A0ABS8WX43</accession>
<sequence length="158" mass="17683">MRWAPLVKEPCPCNVLWCGNSMPYSQLLIALAQTYQSTFGVIFSGLGWWILNKVLGKNPPEAEFKAKDVDGNRRVHPSDNVSDMTYHQALVVSFILDHVLVNMREQGHIKKKRSIDMNREDRNDDGVSRGGAGPSRLSSRLECIKANMTATRELLGGL</sequence>
<evidence type="ECO:0000256" key="1">
    <source>
        <dbReference type="SAM" id="MobiDB-lite"/>
    </source>
</evidence>
<protein>
    <submittedName>
        <fullName evidence="2">Uncharacterized protein</fullName>
    </submittedName>
</protein>
<feature type="compositionally biased region" description="Basic and acidic residues" evidence="1">
    <location>
        <begin position="114"/>
        <end position="127"/>
    </location>
</feature>
<evidence type="ECO:0000313" key="2">
    <source>
        <dbReference type="EMBL" id="MCE3216416.1"/>
    </source>
</evidence>
<reference evidence="2 3" key="1">
    <citation type="journal article" date="2021" name="BMC Genomics">
        <title>Datura genome reveals duplications of psychoactive alkaloid biosynthetic genes and high mutation rate following tissue culture.</title>
        <authorList>
            <person name="Rajewski A."/>
            <person name="Carter-House D."/>
            <person name="Stajich J."/>
            <person name="Litt A."/>
        </authorList>
    </citation>
    <scope>NUCLEOTIDE SEQUENCE [LARGE SCALE GENOMIC DNA]</scope>
    <source>
        <strain evidence="2">AR-01</strain>
    </source>
</reference>
<feature type="region of interest" description="Disordered" evidence="1">
    <location>
        <begin position="111"/>
        <end position="136"/>
    </location>
</feature>
<organism evidence="2 3">
    <name type="scientific">Datura stramonium</name>
    <name type="common">Jimsonweed</name>
    <name type="synonym">Common thornapple</name>
    <dbReference type="NCBI Taxonomy" id="4076"/>
    <lineage>
        <taxon>Eukaryota</taxon>
        <taxon>Viridiplantae</taxon>
        <taxon>Streptophyta</taxon>
        <taxon>Embryophyta</taxon>
        <taxon>Tracheophyta</taxon>
        <taxon>Spermatophyta</taxon>
        <taxon>Magnoliopsida</taxon>
        <taxon>eudicotyledons</taxon>
        <taxon>Gunneridae</taxon>
        <taxon>Pentapetalae</taxon>
        <taxon>asterids</taxon>
        <taxon>lamiids</taxon>
        <taxon>Solanales</taxon>
        <taxon>Solanaceae</taxon>
        <taxon>Solanoideae</taxon>
        <taxon>Datureae</taxon>
        <taxon>Datura</taxon>
    </lineage>
</organism>
<dbReference type="Proteomes" id="UP000823775">
    <property type="component" value="Unassembled WGS sequence"/>
</dbReference>
<comment type="caution">
    <text evidence="2">The sequence shown here is derived from an EMBL/GenBank/DDBJ whole genome shotgun (WGS) entry which is preliminary data.</text>
</comment>
<dbReference type="EMBL" id="JACEIK010013218">
    <property type="protein sequence ID" value="MCE3216416.1"/>
    <property type="molecule type" value="Genomic_DNA"/>
</dbReference>
<gene>
    <name evidence="2" type="ORF">HAX54_006400</name>
</gene>